<gene>
    <name evidence="2" type="ORF">RN001_010953</name>
</gene>
<comment type="caution">
    <text evidence="2">The sequence shown here is derived from an EMBL/GenBank/DDBJ whole genome shotgun (WGS) entry which is preliminary data.</text>
</comment>
<feature type="region of interest" description="Disordered" evidence="1">
    <location>
        <begin position="465"/>
        <end position="525"/>
    </location>
</feature>
<feature type="compositionally biased region" description="Basic and acidic residues" evidence="1">
    <location>
        <begin position="553"/>
        <end position="570"/>
    </location>
</feature>
<dbReference type="AlphaFoldDB" id="A0AAN7SES8"/>
<reference evidence="3" key="1">
    <citation type="submission" date="2023-01" db="EMBL/GenBank/DDBJ databases">
        <title>Key to firefly adult light organ development and bioluminescence: homeobox transcription factors regulate luciferase expression and transportation to peroxisome.</title>
        <authorList>
            <person name="Fu X."/>
        </authorList>
    </citation>
    <scope>NUCLEOTIDE SEQUENCE [LARGE SCALE GENOMIC DNA]</scope>
</reference>
<feature type="compositionally biased region" description="Basic residues" evidence="1">
    <location>
        <begin position="384"/>
        <end position="393"/>
    </location>
</feature>
<evidence type="ECO:0000256" key="1">
    <source>
        <dbReference type="SAM" id="MobiDB-lite"/>
    </source>
</evidence>
<sequence>MAPSPENDNAPKAPDKCDKTKAADTQSSGTNVEIIGTADSTSKEASVSGLDDVGLKALLDEAISYKTPKDRLGKSELFQNLLEKAEEDDRKARATSASGKESVRYYNTTAKHRTRRRREPNSISENLTHGGSLNNLAEEDLYAPASHLHRLTKPVSTRQRQGGSLPCNVNAGLTSFYDKQFFEEMTRKKLEDKKVEDTTIEMESESLLEHDSLNQDYNESEIEIQTRIPRVPTKFTSRYNLDICGGAGNCAVDDGLNVSALERSDKILENELSYGKTTETISSANCFPEYLLPSLTSRNIIPLPKYVEDKKVDENGNALGQSLDGKKNKKKKIQTADKNVVVLEGKDVVGHRSDIVHDVDKIMEFLGEQSESKKVNEHKNKTNNTKKQRTRSKGKSEKMQKSNSMEEISVSKLDDFNLKECEVGKVPLRSTKSNIDRPRERRSWGNSESLQFHASAENLETADFRVVTKKKKSKKRNSMCGRRQHSGNLHNNDLNRMNSPEPRKSTCSAPHSDKSNDSSDVDSVHSLPIDTERNIDGASLPISYADIAKHTNALERPKWNRPPSERKASKSNEVLSDGGDNNKLKVDSQNWQNNNLQTNFKKIHSKISSNNNFRNIKNVHKSDSADICVNPILPHNIPDVQTIEKMHFKQLQQAMQQTYVSNNFQDVIVNHLPMCVTHEHQSQVQYMPKYETDNSCDSERTNTRPAVVILSGNGKEVSGLTFGFEINEQLLSDDVCDNFTSRFYVPDVFQKHNHDKIVNFIGLAWEDTLSQMNGKAKYFTEQS</sequence>
<proteinExistence type="predicted"/>
<feature type="compositionally biased region" description="Polar residues" evidence="1">
    <location>
        <begin position="95"/>
        <end position="109"/>
    </location>
</feature>
<feature type="compositionally biased region" description="Basic residues" evidence="1">
    <location>
        <begin position="467"/>
        <end position="485"/>
    </location>
</feature>
<name>A0AAN7SES8_9COLE</name>
<organism evidence="2 3">
    <name type="scientific">Aquatica leii</name>
    <dbReference type="NCBI Taxonomy" id="1421715"/>
    <lineage>
        <taxon>Eukaryota</taxon>
        <taxon>Metazoa</taxon>
        <taxon>Ecdysozoa</taxon>
        <taxon>Arthropoda</taxon>
        <taxon>Hexapoda</taxon>
        <taxon>Insecta</taxon>
        <taxon>Pterygota</taxon>
        <taxon>Neoptera</taxon>
        <taxon>Endopterygota</taxon>
        <taxon>Coleoptera</taxon>
        <taxon>Polyphaga</taxon>
        <taxon>Elateriformia</taxon>
        <taxon>Elateroidea</taxon>
        <taxon>Lampyridae</taxon>
        <taxon>Luciolinae</taxon>
        <taxon>Aquatica</taxon>
    </lineage>
</organism>
<feature type="compositionally biased region" description="Polar residues" evidence="1">
    <location>
        <begin position="486"/>
        <end position="498"/>
    </location>
</feature>
<feature type="compositionally biased region" description="Polar residues" evidence="1">
    <location>
        <begin position="121"/>
        <end position="132"/>
    </location>
</feature>
<dbReference type="EMBL" id="JARPUR010000004">
    <property type="protein sequence ID" value="KAK4878447.1"/>
    <property type="molecule type" value="Genomic_DNA"/>
</dbReference>
<feature type="region of interest" description="Disordered" evidence="1">
    <location>
        <begin position="553"/>
        <end position="583"/>
    </location>
</feature>
<feature type="region of interest" description="Disordered" evidence="1">
    <location>
        <begin position="370"/>
        <end position="408"/>
    </location>
</feature>
<accession>A0AAN7SES8</accession>
<evidence type="ECO:0000313" key="2">
    <source>
        <dbReference type="EMBL" id="KAK4878447.1"/>
    </source>
</evidence>
<feature type="region of interest" description="Disordered" evidence="1">
    <location>
        <begin position="88"/>
        <end position="132"/>
    </location>
</feature>
<dbReference type="Proteomes" id="UP001353858">
    <property type="component" value="Unassembled WGS sequence"/>
</dbReference>
<feature type="compositionally biased region" description="Basic and acidic residues" evidence="1">
    <location>
        <begin position="370"/>
        <end position="380"/>
    </location>
</feature>
<evidence type="ECO:0000313" key="3">
    <source>
        <dbReference type="Proteomes" id="UP001353858"/>
    </source>
</evidence>
<keyword evidence="3" id="KW-1185">Reference proteome</keyword>
<feature type="compositionally biased region" description="Basic and acidic residues" evidence="1">
    <location>
        <begin position="13"/>
        <end position="22"/>
    </location>
</feature>
<feature type="region of interest" description="Disordered" evidence="1">
    <location>
        <begin position="1"/>
        <end position="32"/>
    </location>
</feature>
<protein>
    <submittedName>
        <fullName evidence="2">Uncharacterized protein</fullName>
    </submittedName>
</protein>